<proteinExistence type="predicted"/>
<evidence type="ECO:0000259" key="3">
    <source>
        <dbReference type="Pfam" id="PF15236"/>
    </source>
</evidence>
<feature type="chain" id="PRO_5022867580" description="CCDC66 domain-containing protein" evidence="2">
    <location>
        <begin position="31"/>
        <end position="237"/>
    </location>
</feature>
<dbReference type="PANTHER" id="PTHR22736">
    <property type="entry name" value="COILED-COIL DOMAIN-CONTAINING PROTEIN 66"/>
    <property type="match status" value="1"/>
</dbReference>
<keyword evidence="2" id="KW-0732">Signal</keyword>
<feature type="region of interest" description="Disordered" evidence="1">
    <location>
        <begin position="212"/>
        <end position="237"/>
    </location>
</feature>
<keyword evidence="5" id="KW-1185">Reference proteome</keyword>
<dbReference type="GO" id="GO:0008017">
    <property type="term" value="F:microtubule binding"/>
    <property type="evidence" value="ECO:0007669"/>
    <property type="project" value="TreeGrafter"/>
</dbReference>
<organism evidence="4 5">
    <name type="scientific">Portunus trituberculatus</name>
    <name type="common">Swimming crab</name>
    <name type="synonym">Neptunus trituberculatus</name>
    <dbReference type="NCBI Taxonomy" id="210409"/>
    <lineage>
        <taxon>Eukaryota</taxon>
        <taxon>Metazoa</taxon>
        <taxon>Ecdysozoa</taxon>
        <taxon>Arthropoda</taxon>
        <taxon>Crustacea</taxon>
        <taxon>Multicrustacea</taxon>
        <taxon>Malacostraca</taxon>
        <taxon>Eumalacostraca</taxon>
        <taxon>Eucarida</taxon>
        <taxon>Decapoda</taxon>
        <taxon>Pleocyemata</taxon>
        <taxon>Brachyura</taxon>
        <taxon>Eubrachyura</taxon>
        <taxon>Portunoidea</taxon>
        <taxon>Portunidae</taxon>
        <taxon>Portuninae</taxon>
        <taxon>Portunus</taxon>
    </lineage>
</organism>
<feature type="domain" description="CCDC66" evidence="3">
    <location>
        <begin position="130"/>
        <end position="216"/>
    </location>
</feature>
<sequence length="237" mass="26712">MNCLKGPLRRRRGLVLVAWLVCSTIPGIRVCSTCPSFLSFPQAPDSTPPSAASSQGSVASRWSTASGGNHSDDRSAGRARWGDRGVGVGHLWAPGEDTVPGSRGGDSLPPAWAEKEEENVLPGAPYSKPEQRTYARGGGMHRMDPEESAERERRKKQAEETQRIIRQQLEEKKRQKAVEEERERREAAIWEERVREQQEREARELQEEIRKKKEKEVKVSSDNFPHFTPVSILSPKY</sequence>
<dbReference type="InterPro" id="IPR039183">
    <property type="entry name" value="CCD66"/>
</dbReference>
<evidence type="ECO:0000256" key="2">
    <source>
        <dbReference type="SAM" id="SignalP"/>
    </source>
</evidence>
<feature type="compositionally biased region" description="Polar residues" evidence="1">
    <location>
        <begin position="55"/>
        <end position="69"/>
    </location>
</feature>
<comment type="caution">
    <text evidence="4">The sequence shown here is derived from an EMBL/GenBank/DDBJ whole genome shotgun (WGS) entry which is preliminary data.</text>
</comment>
<feature type="compositionally biased region" description="Low complexity" evidence="1">
    <location>
        <begin position="42"/>
        <end position="54"/>
    </location>
</feature>
<evidence type="ECO:0000313" key="5">
    <source>
        <dbReference type="Proteomes" id="UP000324222"/>
    </source>
</evidence>
<evidence type="ECO:0000256" key="1">
    <source>
        <dbReference type="SAM" id="MobiDB-lite"/>
    </source>
</evidence>
<dbReference type="EMBL" id="VSRR010001662">
    <property type="protein sequence ID" value="MPC26861.1"/>
    <property type="molecule type" value="Genomic_DNA"/>
</dbReference>
<gene>
    <name evidence="4" type="ORF">E2C01_020012</name>
</gene>
<dbReference type="GO" id="GO:0060271">
    <property type="term" value="P:cilium assembly"/>
    <property type="evidence" value="ECO:0007669"/>
    <property type="project" value="TreeGrafter"/>
</dbReference>
<dbReference type="Pfam" id="PF15236">
    <property type="entry name" value="CCDC66"/>
    <property type="match status" value="1"/>
</dbReference>
<name>A0A5B7DYX2_PORTR</name>
<feature type="compositionally biased region" description="Basic and acidic residues" evidence="1">
    <location>
        <begin position="141"/>
        <end position="161"/>
    </location>
</feature>
<dbReference type="GO" id="GO:0005874">
    <property type="term" value="C:microtubule"/>
    <property type="evidence" value="ECO:0007669"/>
    <property type="project" value="TreeGrafter"/>
</dbReference>
<feature type="region of interest" description="Disordered" evidence="1">
    <location>
        <begin position="42"/>
        <end position="161"/>
    </location>
</feature>
<dbReference type="Proteomes" id="UP000324222">
    <property type="component" value="Unassembled WGS sequence"/>
</dbReference>
<dbReference type="OrthoDB" id="6379055at2759"/>
<reference evidence="4 5" key="1">
    <citation type="submission" date="2019-05" db="EMBL/GenBank/DDBJ databases">
        <title>Another draft genome of Portunus trituberculatus and its Hox gene families provides insights of decapod evolution.</title>
        <authorList>
            <person name="Jeong J.-H."/>
            <person name="Song I."/>
            <person name="Kim S."/>
            <person name="Choi T."/>
            <person name="Kim D."/>
            <person name="Ryu S."/>
            <person name="Kim W."/>
        </authorList>
    </citation>
    <scope>NUCLEOTIDE SEQUENCE [LARGE SCALE GENOMIC DNA]</scope>
    <source>
        <tissue evidence="4">Muscle</tissue>
    </source>
</reference>
<dbReference type="PANTHER" id="PTHR22736:SF2">
    <property type="entry name" value="COILED-COIL DOMAIN-CONTAINING PROTEIN 66"/>
    <property type="match status" value="1"/>
</dbReference>
<dbReference type="InterPro" id="IPR040467">
    <property type="entry name" value="CCDC66_dom"/>
</dbReference>
<accession>A0A5B7DYX2</accession>
<evidence type="ECO:0000313" key="4">
    <source>
        <dbReference type="EMBL" id="MPC26861.1"/>
    </source>
</evidence>
<protein>
    <recommendedName>
        <fullName evidence="3">CCDC66 domain-containing protein</fullName>
    </recommendedName>
</protein>
<feature type="compositionally biased region" description="Basic and acidic residues" evidence="1">
    <location>
        <begin position="70"/>
        <end position="83"/>
    </location>
</feature>
<dbReference type="GO" id="GO:0005929">
    <property type="term" value="C:cilium"/>
    <property type="evidence" value="ECO:0007669"/>
    <property type="project" value="TreeGrafter"/>
</dbReference>
<feature type="signal peptide" evidence="2">
    <location>
        <begin position="1"/>
        <end position="30"/>
    </location>
</feature>
<dbReference type="AlphaFoldDB" id="A0A5B7DYX2"/>